<keyword evidence="6 7" id="KW-0472">Membrane</keyword>
<name>A0A1G7CZZ5_9BACT</name>
<evidence type="ECO:0000256" key="7">
    <source>
        <dbReference type="SAM" id="Phobius"/>
    </source>
</evidence>
<dbReference type="SUPFAM" id="SSF55781">
    <property type="entry name" value="GAF domain-like"/>
    <property type="match status" value="1"/>
</dbReference>
<protein>
    <submittedName>
        <fullName evidence="10">Serine phosphatase</fullName>
    </submittedName>
</protein>
<dbReference type="InterPro" id="IPR036457">
    <property type="entry name" value="PPM-type-like_dom_sf"/>
</dbReference>
<feature type="transmembrane region" description="Helical" evidence="7">
    <location>
        <begin position="61"/>
        <end position="86"/>
    </location>
</feature>
<keyword evidence="11" id="KW-1185">Reference proteome</keyword>
<dbReference type="SMART" id="SM00331">
    <property type="entry name" value="PP2C_SIG"/>
    <property type="match status" value="1"/>
</dbReference>
<dbReference type="SMART" id="SM00065">
    <property type="entry name" value="GAF"/>
    <property type="match status" value="1"/>
</dbReference>
<dbReference type="InterPro" id="IPR038377">
    <property type="entry name" value="Na/Glc_symporter_sf"/>
</dbReference>
<evidence type="ECO:0000256" key="4">
    <source>
        <dbReference type="ARBA" id="ARBA00022801"/>
    </source>
</evidence>
<evidence type="ECO:0000259" key="9">
    <source>
        <dbReference type="SMART" id="SM00331"/>
    </source>
</evidence>
<evidence type="ECO:0000256" key="1">
    <source>
        <dbReference type="ARBA" id="ARBA00004141"/>
    </source>
</evidence>
<comment type="similarity">
    <text evidence="2">Belongs to the sodium:solute symporter (SSF) (TC 2.A.21) family.</text>
</comment>
<sequence length="1065" mass="118477">MSLQIISLITLIYFLLLFGVAYFAIERRAQGRSLISNAHVYSLSLAVYCTSWTYYGSVGRAATSGIDFITIYTGPTLICFTWWFLLRKILQISKEHNIVSIADFIASRYGKSSSLGAIVTVFAVLGIVPYIALQLKAVAYSFDLLTRGVDMHQVGTAAAPGPDTAFVVALLLALFCIFFGAMRLDSTERHEGLVAAVAFESVVKLLAFLAVGIFVCYGLFDGFSDIFTRFLATYPEKSSLLLLNDGPSPAGRWFSMTLMSMMAIMFLPRQFHVMVIENSDIGHVRKAMWAFPAYMFLLNLFVLPIALGGLLVFQGDTSFADYYVLTLPLGQHQLTLAALVFIGGLSAAAGMVMLESVASATMILNNLIMPVLLRFNLRTTDISGTLLLLKRIAIASVIFLGYFYYRTLGESEALVNIGLISFMAATQFAPALLGGLYWERASHRGAMVGLVLGFIIWLYTLIVPTFVDAGWLAPSLLEDGPFGIAALRPTALFYLDNLDNWSHALFWTFFFNLGSFLLISMLTNPTAEEAAQAMRFVRIATWDDPASKRKRISKAPTVIEFVDLMAKFIGEKQANRAIAEYIGNREIDERGSLSEYEIPSLKLFTERTLAASVGAPAARIIVDNYLSARGSKMEDVFDIFGTVSLSRDASREQLGVLYEVANLISSGEKLETILDNILEVLYRQFRFDLCAIRILDEDSQLLRVHSFKGIDSAFLSHADREINQETCIGTTFITNRVVLANDSDCVDKPASIAIVRELGIKSFAHAPIAIEGQPVGVLSSYSRFAKGIYTDEFIELYKNLAAQIGIALRNARQTDRLIEASERDKELKIAESIQLGLLPKAMPEIPGLDIAGICVPAKQIGGDYYDFFMHPDSFDVVIADVSGHNIGAALLMATARTFMQAQAQQQLSPQQTLEQLNKALYNDLSQAELFITMFYLRCERGKHQLVYANAGHNQPLLYRRTQDRFELLDAEGLILGIESEIGFEQCNTITEPDDLLLLYTDGIIEAENSAQELFGLQRLQNILREQWDKNSSDIINSIMDEVRLFQGRRHFRDDVTLVVLKRNEY</sequence>
<feature type="transmembrane region" description="Helical" evidence="7">
    <location>
        <begin position="164"/>
        <end position="181"/>
    </location>
</feature>
<feature type="domain" description="PPM-type phosphatase" evidence="9">
    <location>
        <begin position="845"/>
        <end position="1062"/>
    </location>
</feature>
<feature type="transmembrane region" description="Helical" evidence="7">
    <location>
        <begin position="115"/>
        <end position="133"/>
    </location>
</feature>
<gene>
    <name evidence="10" type="ORF">SAMN05661003_11163</name>
</gene>
<feature type="domain" description="GAF" evidence="8">
    <location>
        <begin position="669"/>
        <end position="818"/>
    </location>
</feature>
<dbReference type="InterPro" id="IPR018212">
    <property type="entry name" value="Na/solute_symporter_CS"/>
</dbReference>
<proteinExistence type="inferred from homology"/>
<dbReference type="Gene3D" id="3.60.40.10">
    <property type="entry name" value="PPM-type phosphatase domain"/>
    <property type="match status" value="1"/>
</dbReference>
<dbReference type="GO" id="GO:0016020">
    <property type="term" value="C:membrane"/>
    <property type="evidence" value="ECO:0007669"/>
    <property type="project" value="UniProtKB-SubCell"/>
</dbReference>
<dbReference type="AlphaFoldDB" id="A0A1G7CZZ5"/>
<dbReference type="RefSeq" id="WP_092079138.1">
    <property type="nucleotide sequence ID" value="NZ_CALFZY010000010.1"/>
</dbReference>
<dbReference type="STRING" id="57664.SAMN05661003_11163"/>
<feature type="transmembrane region" description="Helical" evidence="7">
    <location>
        <begin position="334"/>
        <end position="364"/>
    </location>
</feature>
<feature type="transmembrane region" description="Helical" evidence="7">
    <location>
        <begin position="193"/>
        <end position="220"/>
    </location>
</feature>
<dbReference type="InterPro" id="IPR052016">
    <property type="entry name" value="Bact_Sigma-Reg"/>
</dbReference>
<reference evidence="11" key="1">
    <citation type="submission" date="2016-10" db="EMBL/GenBank/DDBJ databases">
        <authorList>
            <person name="Varghese N."/>
            <person name="Submissions S."/>
        </authorList>
    </citation>
    <scope>NUCLEOTIDE SEQUENCE [LARGE SCALE GENOMIC DNA]</scope>
    <source>
        <strain evidence="11">DSM 8987</strain>
    </source>
</reference>
<feature type="transmembrane region" description="Helical" evidence="7">
    <location>
        <begin position="6"/>
        <end position="25"/>
    </location>
</feature>
<dbReference type="InterPro" id="IPR029016">
    <property type="entry name" value="GAF-like_dom_sf"/>
</dbReference>
<keyword evidence="5 7" id="KW-1133">Transmembrane helix</keyword>
<dbReference type="InterPro" id="IPR003018">
    <property type="entry name" value="GAF"/>
</dbReference>
<dbReference type="PROSITE" id="PS50283">
    <property type="entry name" value="NA_SOLUT_SYMP_3"/>
    <property type="match status" value="1"/>
</dbReference>
<keyword evidence="3 7" id="KW-0812">Transmembrane</keyword>
<evidence type="ECO:0000313" key="11">
    <source>
        <dbReference type="Proteomes" id="UP000243205"/>
    </source>
</evidence>
<evidence type="ECO:0000259" key="8">
    <source>
        <dbReference type="SMART" id="SM00065"/>
    </source>
</evidence>
<dbReference type="PROSITE" id="PS00457">
    <property type="entry name" value="NA_SOLUT_SYMP_2"/>
    <property type="match status" value="1"/>
</dbReference>
<organism evidence="10 11">
    <name type="scientific">Desulfuromonas thiophila</name>
    <dbReference type="NCBI Taxonomy" id="57664"/>
    <lineage>
        <taxon>Bacteria</taxon>
        <taxon>Pseudomonadati</taxon>
        <taxon>Thermodesulfobacteriota</taxon>
        <taxon>Desulfuromonadia</taxon>
        <taxon>Desulfuromonadales</taxon>
        <taxon>Desulfuromonadaceae</taxon>
        <taxon>Desulfuromonas</taxon>
    </lineage>
</organism>
<feature type="transmembrane region" description="Helical" evidence="7">
    <location>
        <begin position="417"/>
        <end position="438"/>
    </location>
</feature>
<accession>A0A1G7CZZ5</accession>
<feature type="transmembrane region" description="Helical" evidence="7">
    <location>
        <begin position="37"/>
        <end position="55"/>
    </location>
</feature>
<dbReference type="Pfam" id="PF07228">
    <property type="entry name" value="SpoIIE"/>
    <property type="match status" value="1"/>
</dbReference>
<feature type="transmembrane region" description="Helical" evidence="7">
    <location>
        <begin position="250"/>
        <end position="268"/>
    </location>
</feature>
<dbReference type="SUPFAM" id="SSF81606">
    <property type="entry name" value="PP2C-like"/>
    <property type="match status" value="1"/>
</dbReference>
<dbReference type="InterPro" id="IPR001932">
    <property type="entry name" value="PPM-type_phosphatase-like_dom"/>
</dbReference>
<evidence type="ECO:0000313" key="10">
    <source>
        <dbReference type="EMBL" id="SDE44922.1"/>
    </source>
</evidence>
<dbReference type="PANTHER" id="PTHR43156">
    <property type="entry name" value="STAGE II SPORULATION PROTEIN E-RELATED"/>
    <property type="match status" value="1"/>
</dbReference>
<dbReference type="Proteomes" id="UP000243205">
    <property type="component" value="Unassembled WGS sequence"/>
</dbReference>
<comment type="subcellular location">
    <subcellularLocation>
        <location evidence="1">Membrane</location>
        <topology evidence="1">Multi-pass membrane protein</topology>
    </subcellularLocation>
</comment>
<dbReference type="PANTHER" id="PTHR43156:SF2">
    <property type="entry name" value="STAGE II SPORULATION PROTEIN E"/>
    <property type="match status" value="1"/>
</dbReference>
<dbReference type="CDD" id="cd10322">
    <property type="entry name" value="SLC5sbd"/>
    <property type="match status" value="1"/>
</dbReference>
<dbReference type="EMBL" id="FNAQ01000011">
    <property type="protein sequence ID" value="SDE44922.1"/>
    <property type="molecule type" value="Genomic_DNA"/>
</dbReference>
<dbReference type="GO" id="GO:0022857">
    <property type="term" value="F:transmembrane transporter activity"/>
    <property type="evidence" value="ECO:0007669"/>
    <property type="project" value="InterPro"/>
</dbReference>
<evidence type="ECO:0000256" key="2">
    <source>
        <dbReference type="ARBA" id="ARBA00006434"/>
    </source>
</evidence>
<keyword evidence="4" id="KW-0378">Hydrolase</keyword>
<feature type="transmembrane region" description="Helical" evidence="7">
    <location>
        <begin position="289"/>
        <end position="314"/>
    </location>
</feature>
<feature type="transmembrane region" description="Helical" evidence="7">
    <location>
        <begin position="445"/>
        <end position="467"/>
    </location>
</feature>
<dbReference type="GO" id="GO:0016791">
    <property type="term" value="F:phosphatase activity"/>
    <property type="evidence" value="ECO:0007669"/>
    <property type="project" value="TreeGrafter"/>
</dbReference>
<dbReference type="Pfam" id="PF13185">
    <property type="entry name" value="GAF_2"/>
    <property type="match status" value="1"/>
</dbReference>
<dbReference type="InterPro" id="IPR001734">
    <property type="entry name" value="Na/solute_symporter"/>
</dbReference>
<evidence type="ECO:0000256" key="3">
    <source>
        <dbReference type="ARBA" id="ARBA00022692"/>
    </source>
</evidence>
<dbReference type="Pfam" id="PF00474">
    <property type="entry name" value="SSF"/>
    <property type="match status" value="1"/>
</dbReference>
<dbReference type="OrthoDB" id="567977at2"/>
<feature type="transmembrane region" description="Helical" evidence="7">
    <location>
        <begin position="385"/>
        <end position="405"/>
    </location>
</feature>
<dbReference type="Gene3D" id="1.20.1730.10">
    <property type="entry name" value="Sodium/glucose cotransporter"/>
    <property type="match status" value="1"/>
</dbReference>
<evidence type="ECO:0000256" key="5">
    <source>
        <dbReference type="ARBA" id="ARBA00022989"/>
    </source>
</evidence>
<evidence type="ECO:0000256" key="6">
    <source>
        <dbReference type="ARBA" id="ARBA00023136"/>
    </source>
</evidence>
<dbReference type="Gene3D" id="3.30.450.40">
    <property type="match status" value="1"/>
</dbReference>